<dbReference type="SMART" id="SM00382">
    <property type="entry name" value="AAA"/>
    <property type="match status" value="1"/>
</dbReference>
<keyword evidence="4" id="KW-1185">Reference proteome</keyword>
<dbReference type="PANTHER" id="PTHR35894">
    <property type="entry name" value="GENERAL SECRETION PATHWAY PROTEIN A-RELATED"/>
    <property type="match status" value="1"/>
</dbReference>
<gene>
    <name evidence="2" type="ORF">D6D85_13340</name>
    <name evidence="3" type="ORF">EF810_06775</name>
</gene>
<feature type="domain" description="AAA+ ATPase" evidence="1">
    <location>
        <begin position="63"/>
        <end position="224"/>
    </location>
</feature>
<dbReference type="InterPro" id="IPR049945">
    <property type="entry name" value="AAA_22"/>
</dbReference>
<dbReference type="InterPro" id="IPR027417">
    <property type="entry name" value="P-loop_NTPase"/>
</dbReference>
<organism evidence="2 4">
    <name type="scientific">Candidatus Methanodesulfokora washburnensis</name>
    <dbReference type="NCBI Taxonomy" id="2478471"/>
    <lineage>
        <taxon>Archaea</taxon>
        <taxon>Thermoproteota</taxon>
        <taxon>Candidatus Korarchaeia</taxon>
        <taxon>Candidatus Korarchaeia incertae sedis</taxon>
        <taxon>Candidatus Methanodesulfokora</taxon>
    </lineage>
</organism>
<evidence type="ECO:0000259" key="1">
    <source>
        <dbReference type="SMART" id="SM00382"/>
    </source>
</evidence>
<evidence type="ECO:0000313" key="4">
    <source>
        <dbReference type="Proteomes" id="UP000277582"/>
    </source>
</evidence>
<dbReference type="Pfam" id="PF13401">
    <property type="entry name" value="AAA_22"/>
    <property type="match status" value="1"/>
</dbReference>
<dbReference type="SUPFAM" id="SSF52540">
    <property type="entry name" value="P-loop containing nucleoside triphosphate hydrolases"/>
    <property type="match status" value="1"/>
</dbReference>
<dbReference type="AlphaFoldDB" id="A0A429GFF6"/>
<dbReference type="Proteomes" id="UP000277582">
    <property type="component" value="Unassembled WGS sequence"/>
</dbReference>
<proteinExistence type="predicted"/>
<accession>A0A429GFF6</accession>
<evidence type="ECO:0000313" key="5">
    <source>
        <dbReference type="Proteomes" id="UP000316217"/>
    </source>
</evidence>
<comment type="caution">
    <text evidence="2">The sequence shown here is derived from an EMBL/GenBank/DDBJ whole genome shotgun (WGS) entry which is preliminary data.</text>
</comment>
<sequence length="372" mass="42620">MLMMNSAKKAGIAELGYLKWLLKKNPFSSISSEALSEITPLHVDTEVDKDLARIVRSTIERGTKGLLFVVGEFGSGKTHRLRLISELVERIPCYYIKVDVESLGGLVRRIYEKIEEEGLLSKIEAILKLREERIIHDNYEDLAEDIANILSQKGYFILMLDEIENLVQRSSRKELERLGSFLHRLYDRIERGIIVIACVPKAFNILNLYIRDIPYNRVVVKRISNEEAELILSKRLQLCREGAARRISLDSLYPFKRETVHKMNEIAGGNPRRLLKYARMLLASSVASVLEGNAIGPEFLLKEFSPTKGSSHVKNDYNGVFKTIRNKFGERSFSIIEASKVINLPISETKELLEKLVEENKLMRDGFRYKVC</sequence>
<reference evidence="3 5" key="2">
    <citation type="journal article" date="2019" name="Nat. Microbiol.">
        <title>Wide diversity of methane and short-chain alkane metabolisms in uncultured archaea.</title>
        <authorList>
            <person name="Borrel G."/>
            <person name="Adam P.S."/>
            <person name="McKay L.J."/>
            <person name="Chen L.X."/>
            <person name="Sierra-Garcia I.N."/>
            <person name="Sieber C.M."/>
            <person name="Letourneur Q."/>
            <person name="Ghozlane A."/>
            <person name="Andersen G.L."/>
            <person name="Li W.J."/>
            <person name="Hallam S.J."/>
            <person name="Muyzer G."/>
            <person name="de Oliveira V.M."/>
            <person name="Inskeep W.P."/>
            <person name="Banfield J.F."/>
            <person name="Gribaldo S."/>
        </authorList>
    </citation>
    <scope>NUCLEOTIDE SEQUENCE [LARGE SCALE GENOMIC DNA]</scope>
    <source>
        <strain evidence="3">NM4</strain>
    </source>
</reference>
<dbReference type="EMBL" id="RXII01000105">
    <property type="protein sequence ID" value="RZN59436.1"/>
    <property type="molecule type" value="Genomic_DNA"/>
</dbReference>
<dbReference type="Gene3D" id="3.40.50.300">
    <property type="entry name" value="P-loop containing nucleotide triphosphate hydrolases"/>
    <property type="match status" value="1"/>
</dbReference>
<dbReference type="PANTHER" id="PTHR35894:SF1">
    <property type="entry name" value="PHOSPHORIBULOKINASE _ URIDINE KINASE FAMILY"/>
    <property type="match status" value="1"/>
</dbReference>
<dbReference type="InterPro" id="IPR052026">
    <property type="entry name" value="ExeA_AAA_ATPase_DNA-bind"/>
</dbReference>
<evidence type="ECO:0000313" key="3">
    <source>
        <dbReference type="EMBL" id="RZN59436.1"/>
    </source>
</evidence>
<name>A0A429GFF6_9CREN</name>
<evidence type="ECO:0000313" key="2">
    <source>
        <dbReference type="EMBL" id="RSN72605.1"/>
    </source>
</evidence>
<reference evidence="2 4" key="1">
    <citation type="submission" date="2018-10" db="EMBL/GenBank/DDBJ databases">
        <title>Co-occurring genomic capacity for anaerobic methane metabolism and dissimilatory sulfite reduction discovered in the Korarchaeota.</title>
        <authorList>
            <person name="Mckay L.J."/>
            <person name="Dlakic M."/>
            <person name="Fields M.W."/>
            <person name="Delmont T.O."/>
            <person name="Eren A.M."/>
            <person name="Jay Z.J."/>
            <person name="Klingelsmith K.B."/>
            <person name="Rusch D.B."/>
            <person name="Inskeep W.P."/>
        </authorList>
    </citation>
    <scope>NUCLEOTIDE SEQUENCE [LARGE SCALE GENOMIC DNA]</scope>
    <source>
        <strain evidence="2 4">MDKW</strain>
    </source>
</reference>
<dbReference type="EMBL" id="RCOS01000146">
    <property type="protein sequence ID" value="RSN72605.1"/>
    <property type="molecule type" value="Genomic_DNA"/>
</dbReference>
<dbReference type="Proteomes" id="UP000316217">
    <property type="component" value="Unassembled WGS sequence"/>
</dbReference>
<protein>
    <submittedName>
        <fullName evidence="3">AAA family ATPase</fullName>
    </submittedName>
</protein>
<dbReference type="GO" id="GO:0016887">
    <property type="term" value="F:ATP hydrolysis activity"/>
    <property type="evidence" value="ECO:0007669"/>
    <property type="project" value="InterPro"/>
</dbReference>
<dbReference type="InterPro" id="IPR003593">
    <property type="entry name" value="AAA+_ATPase"/>
</dbReference>